<dbReference type="Proteomes" id="UP000199494">
    <property type="component" value="Unassembled WGS sequence"/>
</dbReference>
<dbReference type="CDD" id="cd07078">
    <property type="entry name" value="ALDH"/>
    <property type="match status" value="1"/>
</dbReference>
<dbReference type="GO" id="GO:0016620">
    <property type="term" value="F:oxidoreductase activity, acting on the aldehyde or oxo group of donors, NAD or NADP as acceptor"/>
    <property type="evidence" value="ECO:0007669"/>
    <property type="project" value="InterPro"/>
</dbReference>
<dbReference type="InterPro" id="IPR016160">
    <property type="entry name" value="Ald_DH_CS_CYS"/>
</dbReference>
<dbReference type="Pfam" id="PF00171">
    <property type="entry name" value="Aldedh"/>
    <property type="match status" value="1"/>
</dbReference>
<proteinExistence type="inferred from homology"/>
<dbReference type="STRING" id="530584.SAMN05421630_110142"/>
<comment type="similarity">
    <text evidence="2">Belongs to the aldehyde dehydrogenase family.</text>
</comment>
<evidence type="ECO:0000256" key="1">
    <source>
        <dbReference type="ARBA" id="ARBA00023002"/>
    </source>
</evidence>
<dbReference type="InterPro" id="IPR029510">
    <property type="entry name" value="Ald_DH_CS_GLU"/>
</dbReference>
<name>A0A222VRJ6_9PSEU</name>
<dbReference type="EMBL" id="FMZE01000010">
    <property type="protein sequence ID" value="SDD60008.1"/>
    <property type="molecule type" value="Genomic_DNA"/>
</dbReference>
<dbReference type="RefSeq" id="WP_091808746.1">
    <property type="nucleotide sequence ID" value="NZ_CP016353.1"/>
</dbReference>
<organism evidence="3 4">
    <name type="scientific">Prauserella marina</name>
    <dbReference type="NCBI Taxonomy" id="530584"/>
    <lineage>
        <taxon>Bacteria</taxon>
        <taxon>Bacillati</taxon>
        <taxon>Actinomycetota</taxon>
        <taxon>Actinomycetes</taxon>
        <taxon>Pseudonocardiales</taxon>
        <taxon>Pseudonocardiaceae</taxon>
        <taxon>Prauserella</taxon>
    </lineage>
</organism>
<dbReference type="PANTHER" id="PTHR11699">
    <property type="entry name" value="ALDEHYDE DEHYDROGENASE-RELATED"/>
    <property type="match status" value="1"/>
</dbReference>
<dbReference type="Gene3D" id="3.40.309.10">
    <property type="entry name" value="Aldehyde Dehydrogenase, Chain A, domain 2"/>
    <property type="match status" value="1"/>
</dbReference>
<keyword evidence="4" id="KW-1185">Reference proteome</keyword>
<dbReference type="PROSITE" id="PS00070">
    <property type="entry name" value="ALDEHYDE_DEHYDR_CYS"/>
    <property type="match status" value="1"/>
</dbReference>
<dbReference type="InterPro" id="IPR015590">
    <property type="entry name" value="Aldehyde_DH_dom"/>
</dbReference>
<evidence type="ECO:0000313" key="3">
    <source>
        <dbReference type="EMBL" id="SDD60008.1"/>
    </source>
</evidence>
<dbReference type="AlphaFoldDB" id="A0A222VRJ6"/>
<reference evidence="3 4" key="1">
    <citation type="submission" date="2016-10" db="EMBL/GenBank/DDBJ databases">
        <authorList>
            <person name="de Groot N.N."/>
        </authorList>
    </citation>
    <scope>NUCLEOTIDE SEQUENCE [LARGE SCALE GENOMIC DNA]</scope>
    <source>
        <strain evidence="3 4">CGMCC 4.5506</strain>
    </source>
</reference>
<evidence type="ECO:0000313" key="4">
    <source>
        <dbReference type="Proteomes" id="UP000199494"/>
    </source>
</evidence>
<sequence length="468" mass="48536">MTSTAPHPEDTARWDPPSRPVDPTSLRPLPEVAATPADELDDAVARADAALPRWSRDGAHRARVLRAWAEALRAETEGLVADLVRETGKPVAEARREVAGAADALDYNAGLARLTGGATTTQPDGTISRLVREPAGVSLLLVPWNWPVMLMARDLAPALAAGVTAIVKPAPQTVHVTRKVVAMGHRAGVPSDVLHVVSGDIAVAQHLIGRPLVRAVAFTGSTSVGERVLASAAATMTRPLLELGGKNPAIVLPDADLDVALPALARSVVITAGQMCMACSRVLVHRSILDEAVTVVGDLLAALRLGDPADPATELGPLISPGHAASVLGHIDAARAHSAVRGGELTHPGIAGHVVTPAVVQAPPLDSGIVSTDVFGPVVTIEPFDETAEAVRMANATPYGLVAGIWTRDSTLAQHLAGEIHAGTVWVNGWGGSYPDIPTGGYKSSGLGRTRGIAGVHQFTELKHIHVS</sequence>
<gene>
    <name evidence="3" type="ORF">SAMN05421630_110142</name>
</gene>
<dbReference type="PROSITE" id="PS00687">
    <property type="entry name" value="ALDEHYDE_DEHYDR_GLU"/>
    <property type="match status" value="1"/>
</dbReference>
<dbReference type="Gene3D" id="3.40.605.10">
    <property type="entry name" value="Aldehyde Dehydrogenase, Chain A, domain 1"/>
    <property type="match status" value="1"/>
</dbReference>
<dbReference type="InterPro" id="IPR016161">
    <property type="entry name" value="Ald_DH/histidinol_DH"/>
</dbReference>
<keyword evidence="1 2" id="KW-0560">Oxidoreductase</keyword>
<dbReference type="OrthoDB" id="9802947at2"/>
<dbReference type="InterPro" id="IPR016163">
    <property type="entry name" value="Ald_DH_C"/>
</dbReference>
<protein>
    <submittedName>
        <fullName evidence="3">Acyl-CoA reductase</fullName>
    </submittedName>
</protein>
<evidence type="ECO:0000256" key="2">
    <source>
        <dbReference type="RuleBase" id="RU003345"/>
    </source>
</evidence>
<dbReference type="SUPFAM" id="SSF53720">
    <property type="entry name" value="ALDH-like"/>
    <property type="match status" value="1"/>
</dbReference>
<dbReference type="KEGG" id="pmad:BAY61_17915"/>
<accession>A0A222VRJ6</accession>
<dbReference type="InterPro" id="IPR016162">
    <property type="entry name" value="Ald_DH_N"/>
</dbReference>